<dbReference type="PROSITE" id="PS50297">
    <property type="entry name" value="ANK_REP_REGION"/>
    <property type="match status" value="2"/>
</dbReference>
<keyword evidence="6" id="KW-1185">Reference proteome</keyword>
<feature type="chain" id="PRO_5004546774" evidence="4">
    <location>
        <begin position="23"/>
        <end position="221"/>
    </location>
</feature>
<dbReference type="OrthoDB" id="9812708at2"/>
<gene>
    <name evidence="5" type="ORF">PCA10_32220</name>
</gene>
<dbReference type="AlphaFoldDB" id="S6BIF1"/>
<feature type="repeat" description="ANK" evidence="3">
    <location>
        <begin position="58"/>
        <end position="90"/>
    </location>
</feature>
<dbReference type="Gene3D" id="1.25.40.20">
    <property type="entry name" value="Ankyrin repeat-containing domain"/>
    <property type="match status" value="1"/>
</dbReference>
<dbReference type="InterPro" id="IPR002110">
    <property type="entry name" value="Ankyrin_rpt"/>
</dbReference>
<dbReference type="PATRIC" id="fig|1245471.3.peg.3255"/>
<dbReference type="RefSeq" id="WP_016493100.1">
    <property type="nucleotide sequence ID" value="NC_021499.1"/>
</dbReference>
<dbReference type="PANTHER" id="PTHR24171">
    <property type="entry name" value="ANKYRIN REPEAT DOMAIN-CONTAINING PROTEIN 39-RELATED"/>
    <property type="match status" value="1"/>
</dbReference>
<dbReference type="STRING" id="1245471.PCA10_32220"/>
<evidence type="ECO:0000313" key="5">
    <source>
        <dbReference type="EMBL" id="BAN48954.1"/>
    </source>
</evidence>
<dbReference type="Pfam" id="PF12796">
    <property type="entry name" value="Ank_2"/>
    <property type="match status" value="1"/>
</dbReference>
<evidence type="ECO:0000256" key="3">
    <source>
        <dbReference type="PROSITE-ProRule" id="PRU00023"/>
    </source>
</evidence>
<proteinExistence type="predicted"/>
<dbReference type="PANTHER" id="PTHR24171:SF9">
    <property type="entry name" value="ANKYRIN REPEAT DOMAIN-CONTAINING PROTEIN 39"/>
    <property type="match status" value="1"/>
</dbReference>
<dbReference type="Pfam" id="PF13637">
    <property type="entry name" value="Ank_4"/>
    <property type="match status" value="1"/>
</dbReference>
<evidence type="ECO:0000256" key="2">
    <source>
        <dbReference type="ARBA" id="ARBA00023043"/>
    </source>
</evidence>
<reference evidence="5 6" key="1">
    <citation type="journal article" date="2013" name="Genome Announc.">
        <title>Complete Genome Sequence of the Carbazole Degrader Pseudomonas resinovorans Strain CA10 (NBRC 106553).</title>
        <authorList>
            <person name="Shintani M."/>
            <person name="Hosoyama A."/>
            <person name="Ohji S."/>
            <person name="Tsuchikane K."/>
            <person name="Takarada H."/>
            <person name="Yamazoe A."/>
            <person name="Fujita N."/>
            <person name="Nojiri H."/>
        </authorList>
    </citation>
    <scope>NUCLEOTIDE SEQUENCE [LARGE SCALE GENOMIC DNA]</scope>
    <source>
        <strain evidence="5 6">NBRC 106553</strain>
    </source>
</reference>
<feature type="repeat" description="ANK" evidence="3">
    <location>
        <begin position="124"/>
        <end position="156"/>
    </location>
</feature>
<evidence type="ECO:0000313" key="6">
    <source>
        <dbReference type="Proteomes" id="UP000015503"/>
    </source>
</evidence>
<keyword evidence="4" id="KW-0732">Signal</keyword>
<protein>
    <submittedName>
        <fullName evidence="5">Uncharacterized protein</fullName>
    </submittedName>
</protein>
<dbReference type="InterPro" id="IPR036770">
    <property type="entry name" value="Ankyrin_rpt-contain_sf"/>
</dbReference>
<dbReference type="Proteomes" id="UP000015503">
    <property type="component" value="Chromosome"/>
</dbReference>
<keyword evidence="2 3" id="KW-0040">ANK repeat</keyword>
<organism evidence="5 6">
    <name type="scientific">Metapseudomonas resinovorans NBRC 106553</name>
    <dbReference type="NCBI Taxonomy" id="1245471"/>
    <lineage>
        <taxon>Bacteria</taxon>
        <taxon>Pseudomonadati</taxon>
        <taxon>Pseudomonadota</taxon>
        <taxon>Gammaproteobacteria</taxon>
        <taxon>Pseudomonadales</taxon>
        <taxon>Pseudomonadaceae</taxon>
        <taxon>Metapseudomonas</taxon>
    </lineage>
</organism>
<name>S6BIF1_METRE</name>
<dbReference type="KEGG" id="pre:PCA10_32220"/>
<dbReference type="SUPFAM" id="SSF48403">
    <property type="entry name" value="Ankyrin repeat"/>
    <property type="match status" value="1"/>
</dbReference>
<accession>S6BIF1</accession>
<keyword evidence="1" id="KW-0677">Repeat</keyword>
<dbReference type="HOGENOM" id="CLU_000134_18_13_6"/>
<dbReference type="SMART" id="SM00248">
    <property type="entry name" value="ANK"/>
    <property type="match status" value="5"/>
</dbReference>
<dbReference type="PROSITE" id="PS50088">
    <property type="entry name" value="ANK_REPEAT"/>
    <property type="match status" value="2"/>
</dbReference>
<dbReference type="eggNOG" id="COG0666">
    <property type="taxonomic scope" value="Bacteria"/>
</dbReference>
<dbReference type="EMBL" id="AP013068">
    <property type="protein sequence ID" value="BAN48954.1"/>
    <property type="molecule type" value="Genomic_DNA"/>
</dbReference>
<sequence>MKTRLIPVLFLAGGLLAGQAKAADDAPQRLLQAAGAGDLGTVERLLQQGVAVDVRDGQGNTPLLLATAGNRVEVARRLIDAGADVNLQNRIQDSAYLLAGASGHQEILELTLAHGADLRSTNRYGGTALIPACERGHVDTVRSLIAAGVDVDHVNRLGWTCLIEAVVLGDGSLPFQRIVDLLIAADADLDLPDKNGVTSLQHAEQRGQRDVAAKLRAAGAR</sequence>
<evidence type="ECO:0000256" key="4">
    <source>
        <dbReference type="SAM" id="SignalP"/>
    </source>
</evidence>
<evidence type="ECO:0000256" key="1">
    <source>
        <dbReference type="ARBA" id="ARBA00022737"/>
    </source>
</evidence>
<feature type="signal peptide" evidence="4">
    <location>
        <begin position="1"/>
        <end position="22"/>
    </location>
</feature>